<proteinExistence type="predicted"/>
<dbReference type="EMBL" id="JABENB010000002">
    <property type="protein sequence ID" value="NNG40603.1"/>
    <property type="molecule type" value="Genomic_DNA"/>
</dbReference>
<sequence>MPVVTVKKKCCEDKPRCKKCPVTMHRLAKAGFAERLGGRRYALTGKPSGKVVKAARAR</sequence>
<comment type="caution">
    <text evidence="1">The sequence shown here is derived from an EMBL/GenBank/DDBJ whole genome shotgun (WGS) entry which is preliminary data.</text>
</comment>
<protein>
    <submittedName>
        <fullName evidence="1">Uncharacterized protein</fullName>
    </submittedName>
</protein>
<reference evidence="1 2" key="1">
    <citation type="submission" date="2020-05" db="EMBL/GenBank/DDBJ databases">
        <title>Flexivirga sp. ID2601S isolated from air conditioner.</title>
        <authorList>
            <person name="Kim D.H."/>
        </authorList>
    </citation>
    <scope>NUCLEOTIDE SEQUENCE [LARGE SCALE GENOMIC DNA]</scope>
    <source>
        <strain evidence="1 2">ID2601S</strain>
    </source>
</reference>
<evidence type="ECO:0000313" key="1">
    <source>
        <dbReference type="EMBL" id="NNG40603.1"/>
    </source>
</evidence>
<gene>
    <name evidence="1" type="ORF">HJ588_15155</name>
</gene>
<name>A0A849AKN2_9MICO</name>
<dbReference type="RefSeq" id="WP_171155826.1">
    <property type="nucleotide sequence ID" value="NZ_JABENB010000002.1"/>
</dbReference>
<accession>A0A849AKN2</accession>
<organism evidence="1 2">
    <name type="scientific">Flexivirga aerilata</name>
    <dbReference type="NCBI Taxonomy" id="1656889"/>
    <lineage>
        <taxon>Bacteria</taxon>
        <taxon>Bacillati</taxon>
        <taxon>Actinomycetota</taxon>
        <taxon>Actinomycetes</taxon>
        <taxon>Micrococcales</taxon>
        <taxon>Dermacoccaceae</taxon>
        <taxon>Flexivirga</taxon>
    </lineage>
</organism>
<evidence type="ECO:0000313" key="2">
    <source>
        <dbReference type="Proteomes" id="UP000557772"/>
    </source>
</evidence>
<dbReference type="AlphaFoldDB" id="A0A849AKN2"/>
<dbReference type="Proteomes" id="UP000557772">
    <property type="component" value="Unassembled WGS sequence"/>
</dbReference>
<keyword evidence="2" id="KW-1185">Reference proteome</keyword>